<protein>
    <submittedName>
        <fullName evidence="7">Uncharacterized protein KIAA2026</fullName>
    </submittedName>
</protein>
<dbReference type="SUPFAM" id="SSF47370">
    <property type="entry name" value="Bromodomain"/>
    <property type="match status" value="1"/>
</dbReference>
<feature type="compositionally biased region" description="Low complexity" evidence="4">
    <location>
        <begin position="1273"/>
        <end position="1283"/>
    </location>
</feature>
<feature type="compositionally biased region" description="Basic and acidic residues" evidence="4">
    <location>
        <begin position="676"/>
        <end position="686"/>
    </location>
</feature>
<name>A0A6J2UTI6_CHACN</name>
<keyword evidence="1 2" id="KW-0103">Bromodomain</keyword>
<feature type="region of interest" description="Disordered" evidence="4">
    <location>
        <begin position="931"/>
        <end position="957"/>
    </location>
</feature>
<keyword evidence="3" id="KW-0175">Coiled coil</keyword>
<feature type="region of interest" description="Disordered" evidence="4">
    <location>
        <begin position="1459"/>
        <end position="1488"/>
    </location>
</feature>
<dbReference type="CTD" id="158358"/>
<feature type="region of interest" description="Disordered" evidence="4">
    <location>
        <begin position="1238"/>
        <end position="1284"/>
    </location>
</feature>
<gene>
    <name evidence="7" type="primary">brd10</name>
</gene>
<sequence>MKVQGDPCRNEPCCISEVVMHNAVGLKDMTEGREGQRLLYFQNSHHQDELDAGSQGSILISQSGSKYTDTECIEVTEDLCNGTSGELDSVISYCDKNDVDMTDGVTEISEDSQSLPEVYPSSAVDDDEDLTPEVRQAFRIFHSFLLEKHKALIAPFWLPIGPGDIRDGEPVANSICFKRIEEKFAKREYETITEFVADFRLMLENCYRFHGVDHWISKQAQKLEIILEQKLTLLSRTLREKTTLAVTSKGRFGAEDEKGTGGTSTRRRSVPRNLAAITVGGSESIMVQALRLEEQQRAKEEKRQRELEKKEAEEASAKEVEEWERALLSQADPWPVETMWELPAIGHFLCLAQKALNLPEIVFFELERCLLMPRCSSFLAKVMTSLLCQPHRRATLHRRPALPYRRWEAELRRRVGGWYQTVGRADDQGSRAEQLGLCQRFFCTLGETSPLEERAFHLLPFSQRVWLLKGLCDNVYETQKDVQDAVLGQPIHECRESILGYDGQENAYIHFPHFCGADLRIYCQSPCMEPEFPLPAVLVKKLERDSTAEGPEVSVETSDRHEDKPGMDHPVDWVKVENGGSSSRDSEVWRGTEDSLQDMGDLNGENEPDQKRQSNFIFHCKNDPESPKRVKEELVEGEHIQFKKEEGEESSDTEPCLRVGENCYRGKSPANSWGRGDMKSSSRPEEDCTQVDGSLGSEQDPCSDCHIRSEQNLETHPCQCTKKLVSKSPTRLPWNANSTEGEAGRVRSKKKKRKKKKGKELRVKGGPSKLGSVKLSQAKAAKSTLRKAACTIKKKDKRKKRKLGKKVDADKVVKKEKDAPQFPVEPTFKLVCSSLEELRDLISKTEDELDELESTKKRSGRWYYKREAVKELHITLIRLLNELTPWEPKLVKAFQRNRARLKKDYDDFKKHPEYDNFVREELVVEELEGGMCKEGSTDASRDTEEEEVQNGTSDMDPGVAEYPHLLENEPLGSGIRASLEILITSNESGPSTRSSKRRLIGNMGEDLSPNKRNKMSSEDSLTPEIYSEDGSKKQNVETMTLQVSEKTPGVSTPVSGFHGRCKPIQALLAKSVGNKVTLISQSQAAAMAQALQVQTKTVPTSTHEIKSVSSSQPAPLTVPITTQIQTAATTSTPKSPVQLVYKMSGGLGLFRKDGSQVKFAVQPVLDQKTGDKTMQQVVILPKNLVIQKSFEEKTAAQGTRVITVPTSKTPSSSAFTIPEKIPIQQVAPLKDTRVVRTPSPVVSPSMSKVIPLSGSSHVAKGTTDQNVTPNRSPAPSATPTDPSQCDLKQELKTVCIRDSQSILVTTRGGNTGVVKVQTSDQGASGTLPASPVFTIPPHLQAFLVSKSSSTAKSNPTAVSANTTAQSLPAATPRISRSTSLTSVPHSPSTGAIPGNAAMVARSSISLALNHPHNNSPFSVVSGANSPTTAAQTLISANSQLSPNSQNNVNAQISPVKIGQGVTLTTPPKNIIKPPSKRSQPQDKVSDQAHSQKIFVVSPSSDISAASKITTPTTLTVPGPRVVFISQAPGSTYSTVTVPKGTLSSGLATTPSTTTSSLKFGSSTPGEANKIVHEGISVPELPSKLLEVAANVNSKAVTLPETTTQTTPVSVSKVHATSSGLIFVQRNNPVSSSGSQSVNSSNQVKGSVSFEGKIMTFSTLSSGHMASSSLLTAAQQQSVPSSMSSSVSEASSNRSHQTVGSSALNVVPQYLGNLISRDTMLMRGVVVNKPRFPAPLPTGPAPVRLPTITSPLRVTHPVTLSSTTQAISTPTSTPLPITTSIVRPINPTSAATTVQEKIVINTTAPLAPGTQILINNTRLVVPAQGLGPGSHVLLITSPAVPRGVDDYCQGTFVIQWYYNAYTRLKDTTTKAPLVSAVQPAKKIISRIQALPVVTVPSGSVPTQTAVSGVSTNLNSGKLLVSPDGAVLNAVRGPAFSSFPVMAKPVAAQTVISTTSNLSVLSVQDPQQSATPDKSAGPNQ</sequence>
<dbReference type="Proteomes" id="UP000504632">
    <property type="component" value="Chromosome 3"/>
</dbReference>
<dbReference type="GeneID" id="115807084"/>
<dbReference type="Pfam" id="PF00439">
    <property type="entry name" value="Bromodomain"/>
    <property type="match status" value="1"/>
</dbReference>
<dbReference type="Gene3D" id="1.20.920.10">
    <property type="entry name" value="Bromodomain-like"/>
    <property type="match status" value="1"/>
</dbReference>
<feature type="compositionally biased region" description="Polar residues" evidence="4">
    <location>
        <begin position="1352"/>
        <end position="1389"/>
    </location>
</feature>
<feature type="compositionally biased region" description="Basic and acidic residues" evidence="4">
    <location>
        <begin position="584"/>
        <end position="593"/>
    </location>
</feature>
<feature type="region of interest" description="Disordered" evidence="4">
    <location>
        <begin position="729"/>
        <end position="770"/>
    </location>
</feature>
<dbReference type="PROSITE" id="PS50014">
    <property type="entry name" value="BROMODOMAIN_2"/>
    <property type="match status" value="1"/>
</dbReference>
<dbReference type="CDD" id="cd04369">
    <property type="entry name" value="Bromodomain"/>
    <property type="match status" value="1"/>
</dbReference>
<dbReference type="InterPro" id="IPR001487">
    <property type="entry name" value="Bromodomain"/>
</dbReference>
<dbReference type="InterPro" id="IPR056522">
    <property type="entry name" value="KIAA2026_hel"/>
</dbReference>
<feature type="compositionally biased region" description="Basic and acidic residues" evidence="4">
    <location>
        <begin position="557"/>
        <end position="575"/>
    </location>
</feature>
<feature type="region of interest" description="Disordered" evidence="4">
    <location>
        <begin position="986"/>
        <end position="1032"/>
    </location>
</feature>
<feature type="region of interest" description="Disordered" evidence="4">
    <location>
        <begin position="545"/>
        <end position="612"/>
    </location>
</feature>
<accession>A0A6J2UTI6</accession>
<evidence type="ECO:0000313" key="7">
    <source>
        <dbReference type="RefSeq" id="XP_030623805.1"/>
    </source>
</evidence>
<dbReference type="PANTHER" id="PTHR31095:SF3">
    <property type="entry name" value="RIKEN CDNA 9930021J03 GENE"/>
    <property type="match status" value="1"/>
</dbReference>
<feature type="region of interest" description="Disordered" evidence="4">
    <location>
        <begin position="1352"/>
        <end position="1393"/>
    </location>
</feature>
<feature type="coiled-coil region" evidence="3">
    <location>
        <begin position="289"/>
        <end position="318"/>
    </location>
</feature>
<dbReference type="OrthoDB" id="21449at2759"/>
<evidence type="ECO:0000259" key="5">
    <source>
        <dbReference type="PROSITE" id="PS50014"/>
    </source>
</evidence>
<evidence type="ECO:0000256" key="1">
    <source>
        <dbReference type="ARBA" id="ARBA00023117"/>
    </source>
</evidence>
<dbReference type="Pfam" id="PF23450">
    <property type="entry name" value="KIAA2026_hel"/>
    <property type="match status" value="1"/>
</dbReference>
<dbReference type="PANTHER" id="PTHR31095">
    <property type="entry name" value="RIKEN CDNA 9930021J03 GENE"/>
    <property type="match status" value="1"/>
</dbReference>
<feature type="region of interest" description="Disordered" evidence="4">
    <location>
        <begin position="107"/>
        <end position="126"/>
    </location>
</feature>
<evidence type="ECO:0000256" key="2">
    <source>
        <dbReference type="PROSITE-ProRule" id="PRU00035"/>
    </source>
</evidence>
<dbReference type="InterPro" id="IPR040214">
    <property type="entry name" value="BRD10"/>
</dbReference>
<feature type="compositionally biased region" description="Polar residues" evidence="4">
    <location>
        <begin position="1262"/>
        <end position="1271"/>
    </location>
</feature>
<organism evidence="6 7">
    <name type="scientific">Chanos chanos</name>
    <name type="common">Milkfish</name>
    <name type="synonym">Mugil chanos</name>
    <dbReference type="NCBI Taxonomy" id="29144"/>
    <lineage>
        <taxon>Eukaryota</taxon>
        <taxon>Metazoa</taxon>
        <taxon>Chordata</taxon>
        <taxon>Craniata</taxon>
        <taxon>Vertebrata</taxon>
        <taxon>Euteleostomi</taxon>
        <taxon>Actinopterygii</taxon>
        <taxon>Neopterygii</taxon>
        <taxon>Teleostei</taxon>
        <taxon>Ostariophysi</taxon>
        <taxon>Gonorynchiformes</taxon>
        <taxon>Chanidae</taxon>
        <taxon>Chanos</taxon>
    </lineage>
</organism>
<feature type="compositionally biased region" description="Low complexity" evidence="4">
    <location>
        <begin position="1546"/>
        <end position="1557"/>
    </location>
</feature>
<dbReference type="RefSeq" id="XP_030623805.1">
    <property type="nucleotide sequence ID" value="XM_030767945.1"/>
</dbReference>
<evidence type="ECO:0000256" key="4">
    <source>
        <dbReference type="SAM" id="MobiDB-lite"/>
    </source>
</evidence>
<dbReference type="InterPro" id="IPR036427">
    <property type="entry name" value="Bromodomain-like_sf"/>
</dbReference>
<proteinExistence type="predicted"/>
<feature type="compositionally biased region" description="Basic residues" evidence="4">
    <location>
        <begin position="746"/>
        <end position="759"/>
    </location>
</feature>
<evidence type="ECO:0000256" key="3">
    <source>
        <dbReference type="SAM" id="Coils"/>
    </source>
</evidence>
<reference evidence="7" key="1">
    <citation type="submission" date="2025-08" db="UniProtKB">
        <authorList>
            <consortium name="RefSeq"/>
        </authorList>
    </citation>
    <scope>IDENTIFICATION</scope>
</reference>
<feature type="region of interest" description="Disordered" evidence="4">
    <location>
        <begin position="667"/>
        <end position="702"/>
    </location>
</feature>
<feature type="region of interest" description="Disordered" evidence="4">
    <location>
        <begin position="249"/>
        <end position="268"/>
    </location>
</feature>
<dbReference type="InParanoid" id="A0A6J2UTI6"/>
<keyword evidence="6" id="KW-1185">Reference proteome</keyword>
<dbReference type="SMART" id="SM00297">
    <property type="entry name" value="BROMO"/>
    <property type="match status" value="1"/>
</dbReference>
<feature type="domain" description="Bromo" evidence="5">
    <location>
        <begin position="171"/>
        <end position="217"/>
    </location>
</feature>
<evidence type="ECO:0000313" key="6">
    <source>
        <dbReference type="Proteomes" id="UP000504632"/>
    </source>
</evidence>
<feature type="region of interest" description="Disordered" evidence="4">
    <location>
        <begin position="1546"/>
        <end position="1565"/>
    </location>
</feature>